<proteinExistence type="predicted"/>
<dbReference type="RefSeq" id="WP_344614659.1">
    <property type="nucleotide sequence ID" value="NZ_BAAARV010000034.1"/>
</dbReference>
<accession>A0ABN3GLN3</accession>
<dbReference type="PIRSF" id="PIRSF037394">
    <property type="entry name" value="ABC_thiamine-permease_YkoE_prd"/>
    <property type="match status" value="1"/>
</dbReference>
<evidence type="ECO:0000313" key="3">
    <source>
        <dbReference type="Proteomes" id="UP001501444"/>
    </source>
</evidence>
<feature type="transmembrane region" description="Helical" evidence="1">
    <location>
        <begin position="67"/>
        <end position="93"/>
    </location>
</feature>
<reference evidence="3" key="1">
    <citation type="journal article" date="2019" name="Int. J. Syst. Evol. Microbiol.">
        <title>The Global Catalogue of Microorganisms (GCM) 10K type strain sequencing project: providing services to taxonomists for standard genome sequencing and annotation.</title>
        <authorList>
            <consortium name="The Broad Institute Genomics Platform"/>
            <consortium name="The Broad Institute Genome Sequencing Center for Infectious Disease"/>
            <person name="Wu L."/>
            <person name="Ma J."/>
        </authorList>
    </citation>
    <scope>NUCLEOTIDE SEQUENCE [LARGE SCALE GENOMIC DNA]</scope>
    <source>
        <strain evidence="3">JCM 3272</strain>
    </source>
</reference>
<protein>
    <submittedName>
        <fullName evidence="2">ECF transporter S component</fullName>
    </submittedName>
</protein>
<keyword evidence="1" id="KW-0812">Transmembrane</keyword>
<feature type="transmembrane region" description="Helical" evidence="1">
    <location>
        <begin position="39"/>
        <end position="60"/>
    </location>
</feature>
<dbReference type="Proteomes" id="UP001501444">
    <property type="component" value="Unassembled WGS sequence"/>
</dbReference>
<keyword evidence="3" id="KW-1185">Reference proteome</keyword>
<name>A0ABN3GLN3_9ACTN</name>
<dbReference type="InterPro" id="IPR017195">
    <property type="entry name" value="ABC_thiamin-permease_prd"/>
</dbReference>
<feature type="transmembrane region" description="Helical" evidence="1">
    <location>
        <begin position="113"/>
        <end position="135"/>
    </location>
</feature>
<organism evidence="2 3">
    <name type="scientific">Dactylosporangium salmoneum</name>
    <dbReference type="NCBI Taxonomy" id="53361"/>
    <lineage>
        <taxon>Bacteria</taxon>
        <taxon>Bacillati</taxon>
        <taxon>Actinomycetota</taxon>
        <taxon>Actinomycetes</taxon>
        <taxon>Micromonosporales</taxon>
        <taxon>Micromonosporaceae</taxon>
        <taxon>Dactylosporangium</taxon>
    </lineage>
</organism>
<gene>
    <name evidence="2" type="ORF">GCM10010170_047370</name>
</gene>
<comment type="caution">
    <text evidence="2">The sequence shown here is derived from an EMBL/GenBank/DDBJ whole genome shotgun (WGS) entry which is preliminary data.</text>
</comment>
<dbReference type="Pfam" id="PF09819">
    <property type="entry name" value="ABC_cobalt"/>
    <property type="match status" value="1"/>
</dbReference>
<keyword evidence="1" id="KW-0472">Membrane</keyword>
<keyword evidence="1" id="KW-1133">Transmembrane helix</keyword>
<evidence type="ECO:0000313" key="2">
    <source>
        <dbReference type="EMBL" id="GAA2355092.1"/>
    </source>
</evidence>
<evidence type="ECO:0000256" key="1">
    <source>
        <dbReference type="SAM" id="Phobius"/>
    </source>
</evidence>
<dbReference type="EMBL" id="BAAARV010000034">
    <property type="protein sequence ID" value="GAA2355092.1"/>
    <property type="molecule type" value="Genomic_DNA"/>
</dbReference>
<feature type="transmembrane region" description="Helical" evidence="1">
    <location>
        <begin position="7"/>
        <end position="27"/>
    </location>
</feature>
<feature type="transmembrane region" description="Helical" evidence="1">
    <location>
        <begin position="147"/>
        <end position="168"/>
    </location>
</feature>
<sequence>MQTRWRTVDIVVAAVIAVAFAAVFYAWNNLWAALNGFALPWRAAIYGVWLIPAVLGPLVVRKPGAGLFVELVAATISAVMGSPWTFTIIASGLVQGIGGEFAFAATGYRRFGLVNAVVGGALSGAGAALMDLGVLQYLPPMTTGQRWTYAILVIVSSAVIAGAGSWALQRALSRTGVLDRFPSGRERVAV</sequence>